<dbReference type="Proteomes" id="UP000789739">
    <property type="component" value="Unassembled WGS sequence"/>
</dbReference>
<dbReference type="AlphaFoldDB" id="A0A9N9C6W1"/>
<organism evidence="2 3">
    <name type="scientific">Paraglomus brasilianum</name>
    <dbReference type="NCBI Taxonomy" id="144538"/>
    <lineage>
        <taxon>Eukaryota</taxon>
        <taxon>Fungi</taxon>
        <taxon>Fungi incertae sedis</taxon>
        <taxon>Mucoromycota</taxon>
        <taxon>Glomeromycotina</taxon>
        <taxon>Glomeromycetes</taxon>
        <taxon>Paraglomerales</taxon>
        <taxon>Paraglomeraceae</taxon>
        <taxon>Paraglomus</taxon>
    </lineage>
</organism>
<evidence type="ECO:0000256" key="1">
    <source>
        <dbReference type="SAM" id="Coils"/>
    </source>
</evidence>
<gene>
    <name evidence="2" type="ORF">PBRASI_LOCUS7040</name>
</gene>
<reference evidence="2" key="1">
    <citation type="submission" date="2021-06" db="EMBL/GenBank/DDBJ databases">
        <authorList>
            <person name="Kallberg Y."/>
            <person name="Tangrot J."/>
            <person name="Rosling A."/>
        </authorList>
    </citation>
    <scope>NUCLEOTIDE SEQUENCE</scope>
    <source>
        <strain evidence="2">BR232B</strain>
    </source>
</reference>
<feature type="coiled-coil region" evidence="1">
    <location>
        <begin position="183"/>
        <end position="210"/>
    </location>
</feature>
<accession>A0A9N9C6W1</accession>
<dbReference type="EMBL" id="CAJVPI010001017">
    <property type="protein sequence ID" value="CAG8589302.1"/>
    <property type="molecule type" value="Genomic_DNA"/>
</dbReference>
<proteinExistence type="predicted"/>
<protein>
    <submittedName>
        <fullName evidence="2">6392_t:CDS:1</fullName>
    </submittedName>
</protein>
<name>A0A9N9C6W1_9GLOM</name>
<evidence type="ECO:0000313" key="3">
    <source>
        <dbReference type="Proteomes" id="UP000789739"/>
    </source>
</evidence>
<keyword evidence="1" id="KW-0175">Coiled coil</keyword>
<evidence type="ECO:0000313" key="2">
    <source>
        <dbReference type="EMBL" id="CAG8589302.1"/>
    </source>
</evidence>
<sequence length="211" mass="24223">MTENLITLNKKDGTSRLAEAKPLIKIQGTLTSSIQLRGEETQEPYYYAFIRLKGQNIDLPVIFKIKDDQENPTKPELKKNDGVEITGHYSNSPHNVHKSFTAYSYQLLHEKRIRKKCVGCCDTFTCSQSKNYDYCKNCEINGSRYVPRENKCPECGDGSGTIKFPNQPPRSCKTCSLKNQAILAESREQLPKFEKELEEIIQTRQRLQSHE</sequence>
<comment type="caution">
    <text evidence="2">The sequence shown here is derived from an EMBL/GenBank/DDBJ whole genome shotgun (WGS) entry which is preliminary data.</text>
</comment>
<keyword evidence="3" id="KW-1185">Reference proteome</keyword>
<dbReference type="OrthoDB" id="2329614at2759"/>